<evidence type="ECO:0000256" key="3">
    <source>
        <dbReference type="ARBA" id="ARBA00022729"/>
    </source>
</evidence>
<dbReference type="InterPro" id="IPR008966">
    <property type="entry name" value="Adhesion_dom_sf"/>
</dbReference>
<keyword evidence="3 5" id="KW-0732">Signal</keyword>
<evidence type="ECO:0000256" key="1">
    <source>
        <dbReference type="ARBA" id="ARBA00004561"/>
    </source>
</evidence>
<feature type="domain" description="Fimbrial-type adhesion" evidence="6">
    <location>
        <begin position="26"/>
        <end position="173"/>
    </location>
</feature>
<evidence type="ECO:0000313" key="8">
    <source>
        <dbReference type="Proteomes" id="UP001223214"/>
    </source>
</evidence>
<keyword evidence="8" id="KW-1185">Reference proteome</keyword>
<dbReference type="GO" id="GO:0043709">
    <property type="term" value="P:cell adhesion involved in single-species biofilm formation"/>
    <property type="evidence" value="ECO:0007669"/>
    <property type="project" value="TreeGrafter"/>
</dbReference>
<evidence type="ECO:0000256" key="4">
    <source>
        <dbReference type="ARBA" id="ARBA00023263"/>
    </source>
</evidence>
<accession>A0AAP4LCA2</accession>
<protein>
    <submittedName>
        <fullName evidence="7">Fimbrial protein</fullName>
    </submittedName>
</protein>
<organism evidence="7 8">
    <name type="scientific">Lelliottia wanjuensis</name>
    <dbReference type="NCBI Taxonomy" id="3050585"/>
    <lineage>
        <taxon>Bacteria</taxon>
        <taxon>Pseudomonadati</taxon>
        <taxon>Pseudomonadota</taxon>
        <taxon>Gammaproteobacteria</taxon>
        <taxon>Enterobacterales</taxon>
        <taxon>Enterobacteriaceae</taxon>
        <taxon>Lelliottia</taxon>
    </lineage>
</organism>
<dbReference type="EMBL" id="JASSOM010000073">
    <property type="protein sequence ID" value="MDK9365402.1"/>
    <property type="molecule type" value="Genomic_DNA"/>
</dbReference>
<comment type="similarity">
    <text evidence="2">Belongs to the fimbrial protein family.</text>
</comment>
<evidence type="ECO:0000259" key="6">
    <source>
        <dbReference type="Pfam" id="PF00419"/>
    </source>
</evidence>
<gene>
    <name evidence="7" type="ORF">QQF32_19580</name>
</gene>
<proteinExistence type="inferred from homology"/>
<dbReference type="GO" id="GO:0009289">
    <property type="term" value="C:pilus"/>
    <property type="evidence" value="ECO:0007669"/>
    <property type="project" value="UniProtKB-SubCell"/>
</dbReference>
<dbReference type="Pfam" id="PF00419">
    <property type="entry name" value="Fimbrial"/>
    <property type="match status" value="1"/>
</dbReference>
<evidence type="ECO:0000256" key="5">
    <source>
        <dbReference type="SAM" id="SignalP"/>
    </source>
</evidence>
<dbReference type="AlphaFoldDB" id="A0AAP4LCA2"/>
<feature type="signal peptide" evidence="5">
    <location>
        <begin position="1"/>
        <end position="21"/>
    </location>
</feature>
<dbReference type="Proteomes" id="UP001223214">
    <property type="component" value="Unassembled WGS sequence"/>
</dbReference>
<name>A0AAP4LCA2_9ENTR</name>
<dbReference type="InterPro" id="IPR050263">
    <property type="entry name" value="Bact_Fimbrial_Adh_Pro"/>
</dbReference>
<keyword evidence="4" id="KW-0281">Fimbrium</keyword>
<dbReference type="PANTHER" id="PTHR33420:SF3">
    <property type="entry name" value="FIMBRIAL SUBUNIT ELFA"/>
    <property type="match status" value="1"/>
</dbReference>
<comment type="subcellular location">
    <subcellularLocation>
        <location evidence="1">Fimbrium</location>
    </subcellularLocation>
</comment>
<dbReference type="Gene3D" id="2.60.40.1090">
    <property type="entry name" value="Fimbrial-type adhesion domain"/>
    <property type="match status" value="1"/>
</dbReference>
<dbReference type="RefSeq" id="WP_285149586.1">
    <property type="nucleotide sequence ID" value="NZ_JASSOM010000073.1"/>
</dbReference>
<comment type="caution">
    <text evidence="7">The sequence shown here is derived from an EMBL/GenBank/DDBJ whole genome shotgun (WGS) entry which is preliminary data.</text>
</comment>
<sequence length="174" mass="17344">MHRTLFFSPALIITLALSTYAADGTINFTGTILDAACTVDPGSANQTVPMGSVNKASFTNVGDLASSGPIVITVNACDPSITRVAARFEGTEAAGNSQILALTPGGATGVGIGIFEADGTTLVPLNTKSVGIVAPAAGASADLNFVAKYVATAANADITAGDANSVATFTLDYN</sequence>
<dbReference type="InterPro" id="IPR000259">
    <property type="entry name" value="Adhesion_dom_fimbrial"/>
</dbReference>
<dbReference type="SUPFAM" id="SSF49401">
    <property type="entry name" value="Bacterial adhesins"/>
    <property type="match status" value="1"/>
</dbReference>
<dbReference type="PANTHER" id="PTHR33420">
    <property type="entry name" value="FIMBRIAL SUBUNIT ELFA-RELATED"/>
    <property type="match status" value="1"/>
</dbReference>
<evidence type="ECO:0000313" key="7">
    <source>
        <dbReference type="EMBL" id="MDK9365402.1"/>
    </source>
</evidence>
<dbReference type="InterPro" id="IPR036937">
    <property type="entry name" value="Adhesion_dom_fimbrial_sf"/>
</dbReference>
<reference evidence="7 8" key="1">
    <citation type="submission" date="2023-06" db="EMBL/GenBank/DDBJ databases">
        <title>Identification and characterization of antibiotic-resistant Gram-negative bacteria.</title>
        <authorList>
            <person name="Cho G.-S."/>
            <person name="Lee J."/>
            <person name="Tai E."/>
            <person name="Jeong S."/>
            <person name="Kim I."/>
            <person name="Kim B.-E."/>
            <person name="Jeong M.-I."/>
            <person name="Oh K.-K."/>
            <person name="Franz C.M.A.P."/>
        </authorList>
    </citation>
    <scope>NUCLEOTIDE SEQUENCE [LARGE SCALE GENOMIC DNA]</scope>
    <source>
        <strain evidence="7 8">V106_12</strain>
    </source>
</reference>
<feature type="chain" id="PRO_5042875137" evidence="5">
    <location>
        <begin position="22"/>
        <end position="174"/>
    </location>
</feature>
<evidence type="ECO:0000256" key="2">
    <source>
        <dbReference type="ARBA" id="ARBA00006671"/>
    </source>
</evidence>